<organism evidence="7 8">
    <name type="scientific">Exophiala mesophila</name>
    <name type="common">Black yeast-like fungus</name>
    <dbReference type="NCBI Taxonomy" id="212818"/>
    <lineage>
        <taxon>Eukaryota</taxon>
        <taxon>Fungi</taxon>
        <taxon>Dikarya</taxon>
        <taxon>Ascomycota</taxon>
        <taxon>Pezizomycotina</taxon>
        <taxon>Eurotiomycetes</taxon>
        <taxon>Chaetothyriomycetidae</taxon>
        <taxon>Chaetothyriales</taxon>
        <taxon>Herpotrichiellaceae</taxon>
        <taxon>Exophiala</taxon>
    </lineage>
</organism>
<dbReference type="PANTHER" id="PTHR16201:SF37">
    <property type="entry name" value="PQ-LOOP REPEAT-CONTAINING PROTEIN"/>
    <property type="match status" value="1"/>
</dbReference>
<keyword evidence="3 6" id="KW-1133">Transmembrane helix</keyword>
<protein>
    <recommendedName>
        <fullName evidence="9">PQ loop repeat protein</fullName>
    </recommendedName>
</protein>
<dbReference type="EMBL" id="KN847522">
    <property type="protein sequence ID" value="KIV92761.1"/>
    <property type="molecule type" value="Genomic_DNA"/>
</dbReference>
<name>A0A0D1XWZ3_EXOME</name>
<keyword evidence="2 6" id="KW-0812">Transmembrane</keyword>
<dbReference type="RefSeq" id="XP_016224335.1">
    <property type="nucleotide sequence ID" value="XM_016368547.1"/>
</dbReference>
<dbReference type="OrthoDB" id="407617at2759"/>
<accession>A0A0D1XWZ3</accession>
<feature type="compositionally biased region" description="Polar residues" evidence="5">
    <location>
        <begin position="246"/>
        <end position="261"/>
    </location>
</feature>
<evidence type="ECO:0000256" key="5">
    <source>
        <dbReference type="SAM" id="MobiDB-lite"/>
    </source>
</evidence>
<reference evidence="7 8" key="1">
    <citation type="submission" date="2015-01" db="EMBL/GenBank/DDBJ databases">
        <title>The Genome Sequence of Exophiala mesophila CBS40295.</title>
        <authorList>
            <consortium name="The Broad Institute Genomics Platform"/>
            <person name="Cuomo C."/>
            <person name="de Hoog S."/>
            <person name="Gorbushina A."/>
            <person name="Stielow B."/>
            <person name="Teixiera M."/>
            <person name="Abouelleil A."/>
            <person name="Chapman S.B."/>
            <person name="Priest M."/>
            <person name="Young S.K."/>
            <person name="Wortman J."/>
            <person name="Nusbaum C."/>
            <person name="Birren B."/>
        </authorList>
    </citation>
    <scope>NUCLEOTIDE SEQUENCE [LARGE SCALE GENOMIC DNA]</scope>
    <source>
        <strain evidence="7 8">CBS 40295</strain>
    </source>
</reference>
<feature type="transmembrane region" description="Helical" evidence="6">
    <location>
        <begin position="188"/>
        <end position="213"/>
    </location>
</feature>
<proteinExistence type="predicted"/>
<feature type="transmembrane region" description="Helical" evidence="6">
    <location>
        <begin position="130"/>
        <end position="150"/>
    </location>
</feature>
<evidence type="ECO:0000313" key="8">
    <source>
        <dbReference type="Proteomes" id="UP000054302"/>
    </source>
</evidence>
<dbReference type="InterPro" id="IPR006603">
    <property type="entry name" value="PQ-loop_rpt"/>
</dbReference>
<dbReference type="SMART" id="SM00679">
    <property type="entry name" value="CTNS"/>
    <property type="match status" value="2"/>
</dbReference>
<dbReference type="PANTHER" id="PTHR16201">
    <property type="entry name" value="SEVEN TRANSMEMBRANE PROTEIN 1-RELATED"/>
    <property type="match status" value="1"/>
</dbReference>
<dbReference type="Proteomes" id="UP000054302">
    <property type="component" value="Unassembled WGS sequence"/>
</dbReference>
<dbReference type="GeneID" id="27321874"/>
<feature type="transmembrane region" description="Helical" evidence="6">
    <location>
        <begin position="40"/>
        <end position="58"/>
    </location>
</feature>
<dbReference type="VEuPathDB" id="FungiDB:PV10_04029"/>
<evidence type="ECO:0000256" key="2">
    <source>
        <dbReference type="ARBA" id="ARBA00022692"/>
    </source>
</evidence>
<feature type="transmembrane region" description="Helical" evidence="6">
    <location>
        <begin position="96"/>
        <end position="118"/>
    </location>
</feature>
<keyword evidence="8" id="KW-1185">Reference proteome</keyword>
<feature type="transmembrane region" description="Helical" evidence="6">
    <location>
        <begin position="162"/>
        <end position="182"/>
    </location>
</feature>
<dbReference type="InterPro" id="IPR051415">
    <property type="entry name" value="LAAT-1"/>
</dbReference>
<dbReference type="OMA" id="YYEKKWS"/>
<evidence type="ECO:0000256" key="3">
    <source>
        <dbReference type="ARBA" id="ARBA00022989"/>
    </source>
</evidence>
<evidence type="ECO:0000313" key="7">
    <source>
        <dbReference type="EMBL" id="KIV92761.1"/>
    </source>
</evidence>
<evidence type="ECO:0008006" key="9">
    <source>
        <dbReference type="Google" id="ProtNLM"/>
    </source>
</evidence>
<evidence type="ECO:0000256" key="4">
    <source>
        <dbReference type="ARBA" id="ARBA00023136"/>
    </source>
</evidence>
<evidence type="ECO:0000256" key="6">
    <source>
        <dbReference type="SAM" id="Phobius"/>
    </source>
</evidence>
<dbReference type="GO" id="GO:0016020">
    <property type="term" value="C:membrane"/>
    <property type="evidence" value="ECO:0007669"/>
    <property type="project" value="UniProtKB-SubCell"/>
</dbReference>
<sequence>MDVPVAANVLGVTGAVCWSVQLIPQIVINYRRHDTTGLQPTMMMLWAIAGIPLGVYNIVGDFNIALQVQPQLLTLLSLITWIQCKYYGNKWSLTKSAVIVTPVALVMGGIECSLVFALRKARDNQVEWPATLMAVLSACLLCAGVLRHYWDIYKEKTVRGISWLFVFIDAMGDLTSLISVFFQAELDILGMVIYGSELVLWLGVFACGGYFNFRPWLRRQLEKRQTGSEDPEEYTSQNGDAVGRSMSRQSSSTVFRTASATSDMLDTQNSLRMRGGASVAHRGSLE</sequence>
<dbReference type="Gene3D" id="1.20.1280.290">
    <property type="match status" value="1"/>
</dbReference>
<feature type="region of interest" description="Disordered" evidence="5">
    <location>
        <begin position="224"/>
        <end position="261"/>
    </location>
</feature>
<dbReference type="HOGENOM" id="CLU_040201_1_0_1"/>
<evidence type="ECO:0000256" key="1">
    <source>
        <dbReference type="ARBA" id="ARBA00004141"/>
    </source>
</evidence>
<dbReference type="Pfam" id="PF04193">
    <property type="entry name" value="PQ-loop"/>
    <property type="match status" value="2"/>
</dbReference>
<comment type="subcellular location">
    <subcellularLocation>
        <location evidence="1">Membrane</location>
        <topology evidence="1">Multi-pass membrane protein</topology>
    </subcellularLocation>
</comment>
<keyword evidence="4 6" id="KW-0472">Membrane</keyword>
<gene>
    <name evidence="7" type="ORF">PV10_04029</name>
</gene>
<dbReference type="AlphaFoldDB" id="A0A0D1XWZ3"/>
<feature type="transmembrane region" description="Helical" evidence="6">
    <location>
        <begin position="6"/>
        <end position="28"/>
    </location>
</feature>